<sequence length="441" mass="48903">RWPRRYWGGEVYGHPVGVSLGMSFRRFRGLVDGPVGAVTPTAPTERLDAKRRAALGLPAKPVPAAIVPIWVTVDVPAGARAGMYAGTLAVSVKGRKDVAVPIELEVFDWALPALKDRASELSIYQSPDTVAAFYKVPLWSRRHWALMERSVKLLGEIGNHTIAIPLVTREQLGHAESFVRVTRKPDGSYDCNTAVMDRYLDLYLKHHDRDQIDAVCLLVWGMTSMPKGNPFKTDKYVNGWPSDTRGQYMVTTLDPKTGQVGEMPLPPLGSAEYKAFWRQVLAAARASLARRGLADKMLLGLPADPGVPVAAAAMFHDLQPDVGWFLACHPGGTRFRYDPKDRRKTVPVVHSERVYTGAIPDPAIKRLFGWQDKQMKLAFNRYGFGPVVLYPDPSLWALRVVQEADLAANHRGAGRLGADYWTMTGAAGKRVSFTYRYLPSR</sequence>
<dbReference type="AlphaFoldDB" id="A0A0F8ZLZ9"/>
<gene>
    <name evidence="2" type="ORF">LCGC14_2678720</name>
</gene>
<proteinExistence type="predicted"/>
<evidence type="ECO:0000259" key="1">
    <source>
        <dbReference type="Pfam" id="PF13320"/>
    </source>
</evidence>
<organism evidence="2">
    <name type="scientific">marine sediment metagenome</name>
    <dbReference type="NCBI Taxonomy" id="412755"/>
    <lineage>
        <taxon>unclassified sequences</taxon>
        <taxon>metagenomes</taxon>
        <taxon>ecological metagenomes</taxon>
    </lineage>
</organism>
<feature type="non-terminal residue" evidence="2">
    <location>
        <position position="441"/>
    </location>
</feature>
<accession>A0A0F8ZLZ9</accession>
<name>A0A0F8ZLZ9_9ZZZZ</name>
<feature type="non-terminal residue" evidence="2">
    <location>
        <position position="1"/>
    </location>
</feature>
<reference evidence="2" key="1">
    <citation type="journal article" date="2015" name="Nature">
        <title>Complex archaea that bridge the gap between prokaryotes and eukaryotes.</title>
        <authorList>
            <person name="Spang A."/>
            <person name="Saw J.H."/>
            <person name="Jorgensen S.L."/>
            <person name="Zaremba-Niedzwiedzka K."/>
            <person name="Martijn J."/>
            <person name="Lind A.E."/>
            <person name="van Eijk R."/>
            <person name="Schleper C."/>
            <person name="Guy L."/>
            <person name="Ettema T.J."/>
        </authorList>
    </citation>
    <scope>NUCLEOTIDE SEQUENCE</scope>
</reference>
<dbReference type="EMBL" id="LAZR01047170">
    <property type="protein sequence ID" value="KKK94848.1"/>
    <property type="molecule type" value="Genomic_DNA"/>
</dbReference>
<evidence type="ECO:0000313" key="2">
    <source>
        <dbReference type="EMBL" id="KKK94848.1"/>
    </source>
</evidence>
<protein>
    <recommendedName>
        <fullName evidence="1">Glycoside hydrolase 123 catalytic domain-containing protein</fullName>
    </recommendedName>
</protein>
<dbReference type="Pfam" id="PF13320">
    <property type="entry name" value="GH123_cat"/>
    <property type="match status" value="1"/>
</dbReference>
<dbReference type="InterPro" id="IPR025150">
    <property type="entry name" value="GH123_cat"/>
</dbReference>
<comment type="caution">
    <text evidence="2">The sequence shown here is derived from an EMBL/GenBank/DDBJ whole genome shotgun (WGS) entry which is preliminary data.</text>
</comment>
<feature type="domain" description="Glycoside hydrolase 123 catalytic" evidence="1">
    <location>
        <begin position="125"/>
        <end position="322"/>
    </location>
</feature>